<dbReference type="SUPFAM" id="SSF48371">
    <property type="entry name" value="ARM repeat"/>
    <property type="match status" value="1"/>
</dbReference>
<name>A0ABR3JPE0_9AGAR</name>
<protein>
    <recommendedName>
        <fullName evidence="2">Importin subunit beta-1/Transportin-1-like TPR repeats domain-containing protein</fullName>
    </recommendedName>
</protein>
<dbReference type="Pfam" id="PF25574">
    <property type="entry name" value="TPR_IMB1"/>
    <property type="match status" value="1"/>
</dbReference>
<keyword evidence="1" id="KW-0677">Repeat</keyword>
<dbReference type="Proteomes" id="UP001556367">
    <property type="component" value="Unassembled WGS sequence"/>
</dbReference>
<dbReference type="EMBL" id="JASNQZ010000005">
    <property type="protein sequence ID" value="KAL0957212.1"/>
    <property type="molecule type" value="Genomic_DNA"/>
</dbReference>
<proteinExistence type="predicted"/>
<feature type="domain" description="Importin subunit beta-1/Transportin-1-like TPR repeats" evidence="2">
    <location>
        <begin position="1"/>
        <end position="186"/>
    </location>
</feature>
<evidence type="ECO:0000313" key="4">
    <source>
        <dbReference type="Proteomes" id="UP001556367"/>
    </source>
</evidence>
<reference evidence="4" key="1">
    <citation type="submission" date="2024-06" db="EMBL/GenBank/DDBJ databases">
        <title>Multi-omics analyses provide insights into the biosynthesis of the anticancer antibiotic pleurotin in Hohenbuehelia grisea.</title>
        <authorList>
            <person name="Weaver J.A."/>
            <person name="Alberti F."/>
        </authorList>
    </citation>
    <scope>NUCLEOTIDE SEQUENCE [LARGE SCALE GENOMIC DNA]</scope>
    <source>
        <strain evidence="4">T-177</strain>
    </source>
</reference>
<dbReference type="InterPro" id="IPR058584">
    <property type="entry name" value="IMB1_TNPO1-like_TPR"/>
</dbReference>
<keyword evidence="4" id="KW-1185">Reference proteome</keyword>
<evidence type="ECO:0000259" key="2">
    <source>
        <dbReference type="Pfam" id="PF25574"/>
    </source>
</evidence>
<evidence type="ECO:0000313" key="3">
    <source>
        <dbReference type="EMBL" id="KAL0957212.1"/>
    </source>
</evidence>
<evidence type="ECO:0000256" key="1">
    <source>
        <dbReference type="ARBA" id="ARBA00022737"/>
    </source>
</evidence>
<accession>A0ABR3JPE0</accession>
<comment type="caution">
    <text evidence="3">The sequence shown here is derived from an EMBL/GenBank/DDBJ whole genome shotgun (WGS) entry which is preliminary data.</text>
</comment>
<dbReference type="Gene3D" id="1.25.10.10">
    <property type="entry name" value="Leucine-rich Repeat Variant"/>
    <property type="match status" value="1"/>
</dbReference>
<dbReference type="InterPro" id="IPR011989">
    <property type="entry name" value="ARM-like"/>
</dbReference>
<sequence>MISALVNGLNESPRIVTNCSWALMNLADQLSLYCEDDQETMNGATSSGPLSPYFSGVVQALLRVTETAGNESNFRTAAYEAITSYVSHATPDCITTVQETVVAILARMEHLLGLQNQIIGVDDRNNWNELQSNFCSVVISVIRKQGDGIQPLAYRITTLLLQLIQAAGKTSTVLEGAFVVVGSLAAG</sequence>
<organism evidence="3 4">
    <name type="scientific">Hohenbuehelia grisea</name>
    <dbReference type="NCBI Taxonomy" id="104357"/>
    <lineage>
        <taxon>Eukaryota</taxon>
        <taxon>Fungi</taxon>
        <taxon>Dikarya</taxon>
        <taxon>Basidiomycota</taxon>
        <taxon>Agaricomycotina</taxon>
        <taxon>Agaricomycetes</taxon>
        <taxon>Agaricomycetidae</taxon>
        <taxon>Agaricales</taxon>
        <taxon>Pleurotineae</taxon>
        <taxon>Pleurotaceae</taxon>
        <taxon>Hohenbuehelia</taxon>
    </lineage>
</organism>
<gene>
    <name evidence="3" type="ORF">HGRIS_001027</name>
</gene>
<dbReference type="InterPro" id="IPR016024">
    <property type="entry name" value="ARM-type_fold"/>
</dbReference>